<feature type="transmembrane region" description="Helical" evidence="1">
    <location>
        <begin position="14"/>
        <end position="32"/>
    </location>
</feature>
<name>A0A1F8C0Z3_9BACT</name>
<accession>A0A1F8C0Z3</accession>
<feature type="transmembrane region" description="Helical" evidence="1">
    <location>
        <begin position="199"/>
        <end position="215"/>
    </location>
</feature>
<comment type="caution">
    <text evidence="2">The sequence shown here is derived from an EMBL/GenBank/DDBJ whole genome shotgun (WGS) entry which is preliminary data.</text>
</comment>
<keyword evidence="1" id="KW-0472">Membrane</keyword>
<gene>
    <name evidence="2" type="ORF">A2975_05020</name>
</gene>
<dbReference type="PANTHER" id="PTHR38454:SF1">
    <property type="entry name" value="INTEGRAL MEMBRANE PROTEIN"/>
    <property type="match status" value="1"/>
</dbReference>
<protein>
    <recommendedName>
        <fullName evidence="4">Membrane protein 6-pyruvoyl-tetrahydropterin synthase-related domain-containing protein</fullName>
    </recommendedName>
</protein>
<feature type="transmembrane region" description="Helical" evidence="1">
    <location>
        <begin position="347"/>
        <end position="363"/>
    </location>
</feature>
<keyword evidence="1" id="KW-0812">Transmembrane</keyword>
<feature type="transmembrane region" description="Helical" evidence="1">
    <location>
        <begin position="500"/>
        <end position="517"/>
    </location>
</feature>
<dbReference type="EMBL" id="MGHL01000007">
    <property type="protein sequence ID" value="OGM69942.1"/>
    <property type="molecule type" value="Genomic_DNA"/>
</dbReference>
<dbReference type="AlphaFoldDB" id="A0A1F8C0Z3"/>
<dbReference type="PANTHER" id="PTHR38454">
    <property type="entry name" value="INTEGRAL MEMBRANE PROTEIN-RELATED"/>
    <property type="match status" value="1"/>
</dbReference>
<organism evidence="2 3">
    <name type="scientific">Candidatus Woesebacteria bacterium RIFCSPLOWO2_01_FULL_44_14</name>
    <dbReference type="NCBI Taxonomy" id="1802525"/>
    <lineage>
        <taxon>Bacteria</taxon>
        <taxon>Candidatus Woeseibacteriota</taxon>
    </lineage>
</organism>
<dbReference type="InterPro" id="IPR018580">
    <property type="entry name" value="Uncharacterised_YfhO"/>
</dbReference>
<evidence type="ECO:0000256" key="1">
    <source>
        <dbReference type="SAM" id="Phobius"/>
    </source>
</evidence>
<feature type="transmembrane region" description="Helical" evidence="1">
    <location>
        <begin position="475"/>
        <end position="495"/>
    </location>
</feature>
<dbReference type="Pfam" id="PF09586">
    <property type="entry name" value="YfhO"/>
    <property type="match status" value="2"/>
</dbReference>
<dbReference type="STRING" id="1802525.A2975_05020"/>
<feature type="transmembrane region" description="Helical" evidence="1">
    <location>
        <begin position="322"/>
        <end position="340"/>
    </location>
</feature>
<keyword evidence="1" id="KW-1133">Transmembrane helix</keyword>
<feature type="transmembrane region" description="Helical" evidence="1">
    <location>
        <begin position="383"/>
        <end position="402"/>
    </location>
</feature>
<feature type="transmembrane region" description="Helical" evidence="1">
    <location>
        <begin position="153"/>
        <end position="170"/>
    </location>
</feature>
<reference evidence="2 3" key="1">
    <citation type="journal article" date="2016" name="Nat. Commun.">
        <title>Thousands of microbial genomes shed light on interconnected biogeochemical processes in an aquifer system.</title>
        <authorList>
            <person name="Anantharaman K."/>
            <person name="Brown C.T."/>
            <person name="Hug L.A."/>
            <person name="Sharon I."/>
            <person name="Castelle C.J."/>
            <person name="Probst A.J."/>
            <person name="Thomas B.C."/>
            <person name="Singh A."/>
            <person name="Wilkins M.J."/>
            <person name="Karaoz U."/>
            <person name="Brodie E.L."/>
            <person name="Williams K.H."/>
            <person name="Hubbard S.S."/>
            <person name="Banfield J.F."/>
        </authorList>
    </citation>
    <scope>NUCLEOTIDE SEQUENCE [LARGE SCALE GENOMIC DNA]</scope>
</reference>
<evidence type="ECO:0008006" key="4">
    <source>
        <dbReference type="Google" id="ProtNLM"/>
    </source>
</evidence>
<feature type="transmembrane region" description="Helical" evidence="1">
    <location>
        <begin position="93"/>
        <end position="119"/>
    </location>
</feature>
<sequence>MKVKFTKFFKFEDWWMWLVPVGLTLLVFRKFFFEGAIPIPADILTGAYYPWLDNFRIPVKNPLPSDVFSIIYPWRILGMNIMKTGHLPLWDDTILLGVPLFANFQAALANPVNIFFFVLDNLTAWALQVILQIPLLILTTYLFLRNLKLSRRASLFGGLLFAFSGYVLVWLQYNTIVYTLIYFPLLLLLVDKIVAKPKIIYGFLFGLFLALQIFSGYPLTSIYTLAAAGLYFLWRHFENKTDFLKKSGLLFLGVMSGLALAAVQILPAKELSDLSIRQFDTTAVAANVKYLPFGKLVSFFAPDYFGNPATANIWGVGGYDNFAFNIAAVGIFFFMLALVTRVAFRKRNAVFLIFILLAIAWATKNPISQFLEGISAASANTRVLFVVSFTASVLSALGFDWVSQNKTKLWQKAVPVIGYGILVAGTLLGYRFFQNMKETLSLIDVWDPLITESGRVGIVLLIEDFAKQMLDLNTAFRNLAIPAFVVLLAFFVVFIKNKTILFIFTVGLLTLSVGTSFDKYLSFTKKEWVFPETQAIDKLVNQTGEHRFEKEKAEILPQNTWSAYGLKSSSGQFTHTPLSTARYLNLINTKALKDEVLSRYSYIEATKSPLFDTLDIDYFAALNHDVKKSVPSKGGRPFPWIIPNDFEEVSNIDTVRIYKNTGNLGSSWLPEEIVCEKDIKVIAEKLIAEDYTPATKVFVDCDSPGHYKIFSRANYPGWKAFVEGQEREIKTANIALMAVPVEDGQEKVEFVYRPQSFATGAKISLATVGLWGLYLVKRRFIA</sequence>
<evidence type="ECO:0000313" key="2">
    <source>
        <dbReference type="EMBL" id="OGM69942.1"/>
    </source>
</evidence>
<feature type="transmembrane region" description="Helical" evidence="1">
    <location>
        <begin position="249"/>
        <end position="267"/>
    </location>
</feature>
<proteinExistence type="predicted"/>
<evidence type="ECO:0000313" key="3">
    <source>
        <dbReference type="Proteomes" id="UP000178429"/>
    </source>
</evidence>
<dbReference type="Proteomes" id="UP000178429">
    <property type="component" value="Unassembled WGS sequence"/>
</dbReference>
<feature type="transmembrane region" description="Helical" evidence="1">
    <location>
        <begin position="125"/>
        <end position="144"/>
    </location>
</feature>
<feature type="transmembrane region" description="Helical" evidence="1">
    <location>
        <begin position="414"/>
        <end position="433"/>
    </location>
</feature>